<dbReference type="InterPro" id="IPR011024">
    <property type="entry name" value="G_crystallin-like"/>
</dbReference>
<keyword evidence="4" id="KW-0677">Repeat</keyword>
<evidence type="ECO:0000256" key="3">
    <source>
        <dbReference type="ARBA" id="ARBA00022613"/>
    </source>
</evidence>
<keyword evidence="7" id="KW-1185">Reference proteome</keyword>
<feature type="domain" description="Beta/gamma crystallin 'Greek key'" evidence="5">
    <location>
        <begin position="62"/>
        <end position="128"/>
    </location>
</feature>
<comment type="similarity">
    <text evidence="2">Belongs to the beta/gamma-crystallin family.</text>
</comment>
<evidence type="ECO:0000256" key="4">
    <source>
        <dbReference type="ARBA" id="ARBA00022737"/>
    </source>
</evidence>
<comment type="caution">
    <text evidence="6">The sequence shown here is derived from an EMBL/GenBank/DDBJ whole genome shotgun (WGS) entry which is preliminary data.</text>
</comment>
<dbReference type="GO" id="GO:0005212">
    <property type="term" value="F:structural constituent of eye lens"/>
    <property type="evidence" value="ECO:0007669"/>
    <property type="project" value="UniProtKB-KW"/>
</dbReference>
<name>A0AAV7UER4_PLEWA</name>
<proteinExistence type="inferred from homology"/>
<dbReference type="GO" id="GO:0007601">
    <property type="term" value="P:visual perception"/>
    <property type="evidence" value="ECO:0007669"/>
    <property type="project" value="TreeGrafter"/>
</dbReference>
<evidence type="ECO:0000259" key="5">
    <source>
        <dbReference type="SMART" id="SM00247"/>
    </source>
</evidence>
<comment type="function">
    <text evidence="1">Crystallins are the dominant structural components of the vertebrate eye lens.</text>
</comment>
<dbReference type="InterPro" id="IPR050252">
    <property type="entry name" value="Beta/Gamma-Crystallin"/>
</dbReference>
<protein>
    <recommendedName>
        <fullName evidence="5">Beta/gamma crystallin 'Greek key' domain-containing protein</fullName>
    </recommendedName>
</protein>
<organism evidence="6 7">
    <name type="scientific">Pleurodeles waltl</name>
    <name type="common">Iberian ribbed newt</name>
    <dbReference type="NCBI Taxonomy" id="8319"/>
    <lineage>
        <taxon>Eukaryota</taxon>
        <taxon>Metazoa</taxon>
        <taxon>Chordata</taxon>
        <taxon>Craniata</taxon>
        <taxon>Vertebrata</taxon>
        <taxon>Euteleostomi</taxon>
        <taxon>Amphibia</taxon>
        <taxon>Batrachia</taxon>
        <taxon>Caudata</taxon>
        <taxon>Salamandroidea</taxon>
        <taxon>Salamandridae</taxon>
        <taxon>Pleurodelinae</taxon>
        <taxon>Pleurodeles</taxon>
    </lineage>
</organism>
<sequence length="152" mass="17831">MSPSSLSVFPQLRSSAAELCDPANPGNTNLRFPDRRVQHRRVRGSFHFSGTRFPTGSGSNLKIRFYERKNFGDQIMKFSEDCQHVYEQFRYSDIYFCNGHDGHWVFYEEPTYKGYQYYRRLGASRDRVTGKPQIPEFVLSEESVIIIELPRM</sequence>
<dbReference type="SMART" id="SM00247">
    <property type="entry name" value="XTALbg"/>
    <property type="match status" value="1"/>
</dbReference>
<dbReference type="SUPFAM" id="SSF49695">
    <property type="entry name" value="gamma-Crystallin-like"/>
    <property type="match status" value="1"/>
</dbReference>
<accession>A0AAV7UER4</accession>
<dbReference type="PANTHER" id="PTHR11818">
    <property type="entry name" value="BETA/GAMMA CRYSTALLIN"/>
    <property type="match status" value="1"/>
</dbReference>
<reference evidence="6" key="1">
    <citation type="journal article" date="2022" name="bioRxiv">
        <title>Sequencing and chromosome-scale assembly of the giantPleurodeles waltlgenome.</title>
        <authorList>
            <person name="Brown T."/>
            <person name="Elewa A."/>
            <person name="Iarovenko S."/>
            <person name="Subramanian E."/>
            <person name="Araus A.J."/>
            <person name="Petzold A."/>
            <person name="Susuki M."/>
            <person name="Suzuki K.-i.T."/>
            <person name="Hayashi T."/>
            <person name="Toyoda A."/>
            <person name="Oliveira C."/>
            <person name="Osipova E."/>
            <person name="Leigh N.D."/>
            <person name="Simon A."/>
            <person name="Yun M.H."/>
        </authorList>
    </citation>
    <scope>NUCLEOTIDE SEQUENCE</scope>
    <source>
        <strain evidence="6">20211129_DDA</strain>
        <tissue evidence="6">Liver</tissue>
    </source>
</reference>
<dbReference type="InterPro" id="IPR001064">
    <property type="entry name" value="Beta/gamma_crystallin"/>
</dbReference>
<dbReference type="Pfam" id="PF00030">
    <property type="entry name" value="Crystall"/>
    <property type="match status" value="1"/>
</dbReference>
<dbReference type="GO" id="GO:0002088">
    <property type="term" value="P:lens development in camera-type eye"/>
    <property type="evidence" value="ECO:0007669"/>
    <property type="project" value="TreeGrafter"/>
</dbReference>
<dbReference type="AlphaFoldDB" id="A0AAV7UER4"/>
<evidence type="ECO:0000313" key="6">
    <source>
        <dbReference type="EMBL" id="KAJ1186791.1"/>
    </source>
</evidence>
<evidence type="ECO:0000256" key="1">
    <source>
        <dbReference type="ARBA" id="ARBA00003689"/>
    </source>
</evidence>
<dbReference type="Proteomes" id="UP001066276">
    <property type="component" value="Chromosome 3_1"/>
</dbReference>
<dbReference type="PANTHER" id="PTHR11818:SF119">
    <property type="entry name" value="GAMMA-CRYSTALLIN D"/>
    <property type="match status" value="1"/>
</dbReference>
<keyword evidence="3" id="KW-0273">Eye lens protein</keyword>
<evidence type="ECO:0000256" key="2">
    <source>
        <dbReference type="ARBA" id="ARBA00009646"/>
    </source>
</evidence>
<dbReference type="Gene3D" id="2.60.20.10">
    <property type="entry name" value="Crystallins"/>
    <property type="match status" value="1"/>
</dbReference>
<dbReference type="EMBL" id="JANPWB010000005">
    <property type="protein sequence ID" value="KAJ1186791.1"/>
    <property type="molecule type" value="Genomic_DNA"/>
</dbReference>
<gene>
    <name evidence="6" type="ORF">NDU88_003571</name>
</gene>
<evidence type="ECO:0000313" key="7">
    <source>
        <dbReference type="Proteomes" id="UP001066276"/>
    </source>
</evidence>